<dbReference type="Pfam" id="PF01613">
    <property type="entry name" value="Flavin_Reduct"/>
    <property type="match status" value="1"/>
</dbReference>
<evidence type="ECO:0000259" key="4">
    <source>
        <dbReference type="Pfam" id="PF01613"/>
    </source>
</evidence>
<sequence>MLKNLGPYAFGFGYPMPVLMVATYNDDGTVNVMNLHEAMRTNAGDLALCIGPRSKTHANVEKRRAFTVALVNQDLLAQVDYWGSVSGRNVPDKFERTGAKAVKSQFVDAPIIEGSPLVIECQLVEIAHGTNFSTVLARIVNVAADASVLDQSGRVDSLKTGMILYDPFGTSYVSLGQRVGTAWGEGKKFM</sequence>
<reference evidence="5 6" key="1">
    <citation type="journal article" date="2021" name="Sci. Rep.">
        <title>The distribution of antibiotic resistance genes in chicken gut microbiota commensals.</title>
        <authorList>
            <person name="Juricova H."/>
            <person name="Matiasovicova J."/>
            <person name="Kubasova T."/>
            <person name="Cejkova D."/>
            <person name="Rychlik I."/>
        </authorList>
    </citation>
    <scope>NUCLEOTIDE SEQUENCE [LARGE SCALE GENOMIC DNA]</scope>
    <source>
        <strain evidence="5 6">An431b</strain>
    </source>
</reference>
<dbReference type="EMBL" id="JACSNV010000007">
    <property type="protein sequence ID" value="MBM6877780.1"/>
    <property type="molecule type" value="Genomic_DNA"/>
</dbReference>
<feature type="domain" description="Flavin reductase like" evidence="4">
    <location>
        <begin position="14"/>
        <end position="149"/>
    </location>
</feature>
<name>A0ABS2GAM9_9FIRM</name>
<proteinExistence type="inferred from homology"/>
<dbReference type="Gene3D" id="2.30.110.10">
    <property type="entry name" value="Electron Transport, Fmn-binding Protein, Chain A"/>
    <property type="match status" value="1"/>
</dbReference>
<dbReference type="PANTHER" id="PTHR43567:SF1">
    <property type="entry name" value="FLAVOREDOXIN"/>
    <property type="match status" value="1"/>
</dbReference>
<gene>
    <name evidence="5" type="ORF">H9X83_06340</name>
</gene>
<protein>
    <submittedName>
        <fullName evidence="5">Flavin reductase</fullName>
    </submittedName>
</protein>
<evidence type="ECO:0000313" key="6">
    <source>
        <dbReference type="Proteomes" id="UP000729290"/>
    </source>
</evidence>
<dbReference type="SUPFAM" id="SSF50475">
    <property type="entry name" value="FMN-binding split barrel"/>
    <property type="match status" value="1"/>
</dbReference>
<dbReference type="Proteomes" id="UP000729290">
    <property type="component" value="Unassembled WGS sequence"/>
</dbReference>
<evidence type="ECO:0000256" key="3">
    <source>
        <dbReference type="ARBA" id="ARBA00038054"/>
    </source>
</evidence>
<dbReference type="InterPro" id="IPR052174">
    <property type="entry name" value="Flavoredoxin"/>
</dbReference>
<keyword evidence="2" id="KW-0285">Flavoprotein</keyword>
<comment type="caution">
    <text evidence="5">The sequence shown here is derived from an EMBL/GenBank/DDBJ whole genome shotgun (WGS) entry which is preliminary data.</text>
</comment>
<accession>A0ABS2GAM9</accession>
<organism evidence="5 6">
    <name type="scientific">Anaerotignum lactatifermentans</name>
    <dbReference type="NCBI Taxonomy" id="160404"/>
    <lineage>
        <taxon>Bacteria</taxon>
        <taxon>Bacillati</taxon>
        <taxon>Bacillota</taxon>
        <taxon>Clostridia</taxon>
        <taxon>Lachnospirales</taxon>
        <taxon>Anaerotignaceae</taxon>
        <taxon>Anaerotignum</taxon>
    </lineage>
</organism>
<comment type="cofactor">
    <cofactor evidence="1">
        <name>FMN</name>
        <dbReference type="ChEBI" id="CHEBI:58210"/>
    </cofactor>
</comment>
<dbReference type="PANTHER" id="PTHR43567">
    <property type="entry name" value="FLAVOREDOXIN-RELATED-RELATED"/>
    <property type="match status" value="1"/>
</dbReference>
<evidence type="ECO:0000256" key="1">
    <source>
        <dbReference type="ARBA" id="ARBA00001917"/>
    </source>
</evidence>
<dbReference type="RefSeq" id="WP_205133622.1">
    <property type="nucleotide sequence ID" value="NZ_JACSNT010000007.1"/>
</dbReference>
<evidence type="ECO:0000256" key="2">
    <source>
        <dbReference type="ARBA" id="ARBA00022630"/>
    </source>
</evidence>
<keyword evidence="6" id="KW-1185">Reference proteome</keyword>
<evidence type="ECO:0000313" key="5">
    <source>
        <dbReference type="EMBL" id="MBM6877780.1"/>
    </source>
</evidence>
<comment type="similarity">
    <text evidence="3">Belongs to the flavoredoxin family.</text>
</comment>
<dbReference type="InterPro" id="IPR012349">
    <property type="entry name" value="Split_barrel_FMN-bd"/>
</dbReference>
<dbReference type="InterPro" id="IPR002563">
    <property type="entry name" value="Flavin_Rdtase-like_dom"/>
</dbReference>